<evidence type="ECO:0000256" key="11">
    <source>
        <dbReference type="SAM" id="Phobius"/>
    </source>
</evidence>
<reference evidence="14 15" key="1">
    <citation type="submission" date="2024-11" db="EMBL/GenBank/DDBJ databases">
        <title>Adaptive evolution of stress response genes in parasites aligns with host niche diversity.</title>
        <authorList>
            <person name="Hahn C."/>
            <person name="Resl P."/>
        </authorList>
    </citation>
    <scope>NUCLEOTIDE SEQUENCE [LARGE SCALE GENOMIC DNA]</scope>
    <source>
        <strain evidence="14">EGGRZ-B1_66</strain>
        <tissue evidence="14">Body</tissue>
    </source>
</reference>
<feature type="domain" description="Ionotropic glutamate receptor C-terminal" evidence="12">
    <location>
        <begin position="61"/>
        <end position="277"/>
    </location>
</feature>
<evidence type="ECO:0000256" key="10">
    <source>
        <dbReference type="ARBA" id="ARBA00023303"/>
    </source>
</evidence>
<evidence type="ECO:0000313" key="14">
    <source>
        <dbReference type="EMBL" id="KAL3307698.1"/>
    </source>
</evidence>
<evidence type="ECO:0000256" key="5">
    <source>
        <dbReference type="ARBA" id="ARBA00023065"/>
    </source>
</evidence>
<dbReference type="Gene3D" id="1.10.287.70">
    <property type="match status" value="1"/>
</dbReference>
<comment type="subcellular location">
    <subcellularLocation>
        <location evidence="1">Membrane</location>
        <topology evidence="1">Multi-pass membrane protein</topology>
    </subcellularLocation>
</comment>
<accession>A0ABD2PL68</accession>
<sequence length="286" mass="32785">MTGNVEFDGHLSRVNYKIPLLETRTKVSLRKAGSWSDTKGIEKSEPPRNVTADIVQKSKRTRIVTTIEVAPFMTYNAENDTFQGFCYDLLEEIAKDIGFEFKFKLVGDNSYGKEDNKHHWNGMVGELLRGEADIAVAPLTITSGRERVVDFSTPFMEFGLSVLYQKPERDNLGAFLFMDPLSKHVWICIGFAYLGVSVVLFLVSRFSMDEWRSHAQHIRWMSLQRREESERSISENEADPKEDHRISIKPKNEFNIFNSFWFAMSSFVQQGGDILPKSLPGRIAKK</sequence>
<feature type="domain" description="Ionotropic glutamate receptor L-glutamate and glycine-binding" evidence="13">
    <location>
        <begin position="71"/>
        <end position="129"/>
    </location>
</feature>
<keyword evidence="9" id="KW-1071">Ligand-gated ion channel</keyword>
<keyword evidence="2" id="KW-0813">Transport</keyword>
<keyword evidence="6 11" id="KW-0472">Membrane</keyword>
<evidence type="ECO:0000256" key="1">
    <source>
        <dbReference type="ARBA" id="ARBA00004141"/>
    </source>
</evidence>
<evidence type="ECO:0000256" key="9">
    <source>
        <dbReference type="ARBA" id="ARBA00023286"/>
    </source>
</evidence>
<dbReference type="Gene3D" id="3.40.190.10">
    <property type="entry name" value="Periplasmic binding protein-like II"/>
    <property type="match status" value="1"/>
</dbReference>
<dbReference type="GO" id="GO:0034220">
    <property type="term" value="P:monoatomic ion transmembrane transport"/>
    <property type="evidence" value="ECO:0007669"/>
    <property type="project" value="UniProtKB-KW"/>
</dbReference>
<name>A0ABD2PL68_9PLAT</name>
<dbReference type="Pfam" id="PF10613">
    <property type="entry name" value="Lig_chan-Glu_bd"/>
    <property type="match status" value="1"/>
</dbReference>
<evidence type="ECO:0000256" key="3">
    <source>
        <dbReference type="ARBA" id="ARBA00022692"/>
    </source>
</evidence>
<evidence type="ECO:0000256" key="8">
    <source>
        <dbReference type="ARBA" id="ARBA00023180"/>
    </source>
</evidence>
<keyword evidence="10" id="KW-0407">Ion channel</keyword>
<dbReference type="SMART" id="SM00918">
    <property type="entry name" value="Lig_chan-Glu_bd"/>
    <property type="match status" value="1"/>
</dbReference>
<dbReference type="FunFam" id="3.40.190.10:FF:000024">
    <property type="entry name" value="Glutamate receptor, ionotropic, delta 1"/>
    <property type="match status" value="1"/>
</dbReference>
<gene>
    <name evidence="14" type="primary">GRIA3</name>
    <name evidence="14" type="ORF">Ciccas_013783</name>
</gene>
<dbReference type="Proteomes" id="UP001626550">
    <property type="component" value="Unassembled WGS sequence"/>
</dbReference>
<dbReference type="SMART" id="SM00079">
    <property type="entry name" value="PBPe"/>
    <property type="match status" value="1"/>
</dbReference>
<organism evidence="14 15">
    <name type="scientific">Cichlidogyrus casuarinus</name>
    <dbReference type="NCBI Taxonomy" id="1844966"/>
    <lineage>
        <taxon>Eukaryota</taxon>
        <taxon>Metazoa</taxon>
        <taxon>Spiralia</taxon>
        <taxon>Lophotrochozoa</taxon>
        <taxon>Platyhelminthes</taxon>
        <taxon>Monogenea</taxon>
        <taxon>Monopisthocotylea</taxon>
        <taxon>Dactylogyridea</taxon>
        <taxon>Ancyrocephalidae</taxon>
        <taxon>Cichlidogyrus</taxon>
    </lineage>
</organism>
<keyword evidence="15" id="KW-1185">Reference proteome</keyword>
<evidence type="ECO:0000259" key="13">
    <source>
        <dbReference type="SMART" id="SM00918"/>
    </source>
</evidence>
<evidence type="ECO:0000256" key="7">
    <source>
        <dbReference type="ARBA" id="ARBA00023170"/>
    </source>
</evidence>
<keyword evidence="7 14" id="KW-0675">Receptor</keyword>
<dbReference type="Pfam" id="PF00060">
    <property type="entry name" value="Lig_chan"/>
    <property type="match status" value="1"/>
</dbReference>
<protein>
    <submittedName>
        <fullName evidence="14">Glutamate receptor 3</fullName>
    </submittedName>
</protein>
<dbReference type="EMBL" id="JBJKFK010006698">
    <property type="protein sequence ID" value="KAL3307698.1"/>
    <property type="molecule type" value="Genomic_DNA"/>
</dbReference>
<dbReference type="InterPro" id="IPR019594">
    <property type="entry name" value="Glu/Gly-bd"/>
</dbReference>
<dbReference type="PANTHER" id="PTHR18966">
    <property type="entry name" value="IONOTROPIC GLUTAMATE RECEPTOR"/>
    <property type="match status" value="1"/>
</dbReference>
<keyword evidence="3 11" id="KW-0812">Transmembrane</keyword>
<keyword evidence="4 11" id="KW-1133">Transmembrane helix</keyword>
<dbReference type="GO" id="GO:0016020">
    <property type="term" value="C:membrane"/>
    <property type="evidence" value="ECO:0007669"/>
    <property type="project" value="UniProtKB-SubCell"/>
</dbReference>
<dbReference type="InterPro" id="IPR015683">
    <property type="entry name" value="Ionotropic_Glu_rcpt"/>
</dbReference>
<evidence type="ECO:0000259" key="12">
    <source>
        <dbReference type="SMART" id="SM00079"/>
    </source>
</evidence>
<dbReference type="AlphaFoldDB" id="A0ABD2PL68"/>
<dbReference type="InterPro" id="IPR001320">
    <property type="entry name" value="Iontro_rcpt_C"/>
</dbReference>
<dbReference type="SUPFAM" id="SSF53850">
    <property type="entry name" value="Periplasmic binding protein-like II"/>
    <property type="match status" value="1"/>
</dbReference>
<comment type="caution">
    <text evidence="14">The sequence shown here is derived from an EMBL/GenBank/DDBJ whole genome shotgun (WGS) entry which is preliminary data.</text>
</comment>
<feature type="transmembrane region" description="Helical" evidence="11">
    <location>
        <begin position="184"/>
        <end position="203"/>
    </location>
</feature>
<evidence type="ECO:0000256" key="2">
    <source>
        <dbReference type="ARBA" id="ARBA00022448"/>
    </source>
</evidence>
<evidence type="ECO:0000313" key="15">
    <source>
        <dbReference type="Proteomes" id="UP001626550"/>
    </source>
</evidence>
<keyword evidence="5" id="KW-0406">Ion transport</keyword>
<proteinExistence type="predicted"/>
<keyword evidence="8" id="KW-0325">Glycoprotein</keyword>
<evidence type="ECO:0000256" key="4">
    <source>
        <dbReference type="ARBA" id="ARBA00022989"/>
    </source>
</evidence>
<evidence type="ECO:0000256" key="6">
    <source>
        <dbReference type="ARBA" id="ARBA00023136"/>
    </source>
</evidence>